<dbReference type="OrthoDB" id="5804096at2759"/>
<evidence type="ECO:0000256" key="7">
    <source>
        <dbReference type="ARBA" id="ARBA00023180"/>
    </source>
</evidence>
<keyword evidence="4" id="KW-0732">Signal</keyword>
<feature type="transmembrane region" description="Helical" evidence="8">
    <location>
        <begin position="12"/>
        <end position="29"/>
    </location>
</feature>
<keyword evidence="3 8" id="KW-0812">Transmembrane</keyword>
<sequence length="118" mass="13266">MRIANACSYPSKYYYSTALVLSFFTGFFGGDRFYLGYYALGFLKLFSCGGFLVLWIFDVIMIALQRLRPADGSSYVIDFYGPIVTATRFSNLTYVAEYTCFNCGEMGNVLTPTFSGEL</sequence>
<dbReference type="PANTHER" id="PTHR21016">
    <property type="entry name" value="BETA-AMYLOID BINDING PROTEIN-RELATED"/>
    <property type="match status" value="1"/>
</dbReference>
<name>A0A0N4VB66_ENTVE</name>
<proteinExistence type="inferred from homology"/>
<dbReference type="Pfam" id="PF05154">
    <property type="entry name" value="TM2"/>
    <property type="match status" value="1"/>
</dbReference>
<evidence type="ECO:0000259" key="9">
    <source>
        <dbReference type="Pfam" id="PF05154"/>
    </source>
</evidence>
<evidence type="ECO:0000256" key="2">
    <source>
        <dbReference type="ARBA" id="ARBA00008284"/>
    </source>
</evidence>
<evidence type="ECO:0000256" key="4">
    <source>
        <dbReference type="ARBA" id="ARBA00022729"/>
    </source>
</evidence>
<accession>A0A0N4VB66</accession>
<evidence type="ECO:0000313" key="10">
    <source>
        <dbReference type="EMBL" id="VDD92501.1"/>
    </source>
</evidence>
<evidence type="ECO:0000256" key="8">
    <source>
        <dbReference type="SAM" id="Phobius"/>
    </source>
</evidence>
<comment type="subcellular location">
    <subcellularLocation>
        <location evidence="1">Membrane</location>
        <topology evidence="1">Multi-pass membrane protein</topology>
    </subcellularLocation>
</comment>
<dbReference type="EMBL" id="UXUI01008840">
    <property type="protein sequence ID" value="VDD92501.1"/>
    <property type="molecule type" value="Genomic_DNA"/>
</dbReference>
<dbReference type="InterPro" id="IPR007829">
    <property type="entry name" value="TM2"/>
</dbReference>
<evidence type="ECO:0000256" key="6">
    <source>
        <dbReference type="ARBA" id="ARBA00023136"/>
    </source>
</evidence>
<dbReference type="AlphaFoldDB" id="A0A0N4VB66"/>
<evidence type="ECO:0000313" key="12">
    <source>
        <dbReference type="WBParaSite" id="EVEC_0000776801-mRNA-1"/>
    </source>
</evidence>
<dbReference type="STRING" id="51028.A0A0N4VB66"/>
<evidence type="ECO:0000256" key="5">
    <source>
        <dbReference type="ARBA" id="ARBA00022989"/>
    </source>
</evidence>
<evidence type="ECO:0000256" key="3">
    <source>
        <dbReference type="ARBA" id="ARBA00022692"/>
    </source>
</evidence>
<evidence type="ECO:0000256" key="1">
    <source>
        <dbReference type="ARBA" id="ARBA00004141"/>
    </source>
</evidence>
<keyword evidence="11" id="KW-1185">Reference proteome</keyword>
<comment type="similarity">
    <text evidence="2">Belongs to the TM2 family.</text>
</comment>
<organism evidence="12">
    <name type="scientific">Enterobius vermicularis</name>
    <name type="common">Human pinworm</name>
    <dbReference type="NCBI Taxonomy" id="51028"/>
    <lineage>
        <taxon>Eukaryota</taxon>
        <taxon>Metazoa</taxon>
        <taxon>Ecdysozoa</taxon>
        <taxon>Nematoda</taxon>
        <taxon>Chromadorea</taxon>
        <taxon>Rhabditida</taxon>
        <taxon>Spirurina</taxon>
        <taxon>Oxyuridomorpha</taxon>
        <taxon>Oxyuroidea</taxon>
        <taxon>Oxyuridae</taxon>
        <taxon>Enterobius</taxon>
    </lineage>
</organism>
<dbReference type="Proteomes" id="UP000274131">
    <property type="component" value="Unassembled WGS sequence"/>
</dbReference>
<keyword evidence="7" id="KW-0325">Glycoprotein</keyword>
<feature type="transmembrane region" description="Helical" evidence="8">
    <location>
        <begin position="35"/>
        <end position="57"/>
    </location>
</feature>
<gene>
    <name evidence="10" type="ORF">EVEC_LOCUS7252</name>
</gene>
<feature type="domain" description="TM2" evidence="9">
    <location>
        <begin position="12"/>
        <end position="60"/>
    </location>
</feature>
<protein>
    <submittedName>
        <fullName evidence="12">TM2 domain-containing protein</fullName>
    </submittedName>
</protein>
<reference evidence="10 11" key="2">
    <citation type="submission" date="2018-10" db="EMBL/GenBank/DDBJ databases">
        <authorList>
            <consortium name="Pathogen Informatics"/>
        </authorList>
    </citation>
    <scope>NUCLEOTIDE SEQUENCE [LARGE SCALE GENOMIC DNA]</scope>
</reference>
<dbReference type="WBParaSite" id="EVEC_0000776801-mRNA-1">
    <property type="protein sequence ID" value="EVEC_0000776801-mRNA-1"/>
    <property type="gene ID" value="EVEC_0000776801"/>
</dbReference>
<keyword evidence="5 8" id="KW-1133">Transmembrane helix</keyword>
<reference evidence="12" key="1">
    <citation type="submission" date="2017-02" db="UniProtKB">
        <authorList>
            <consortium name="WormBaseParasite"/>
        </authorList>
    </citation>
    <scope>IDENTIFICATION</scope>
</reference>
<dbReference type="InterPro" id="IPR050932">
    <property type="entry name" value="TM2D1-3-like"/>
</dbReference>
<keyword evidence="6 8" id="KW-0472">Membrane</keyword>
<dbReference type="PANTHER" id="PTHR21016:SF1">
    <property type="entry name" value="TM2 DOMAIN-CONTAINING PROTEIN 1"/>
    <property type="match status" value="1"/>
</dbReference>
<dbReference type="GO" id="GO:0016020">
    <property type="term" value="C:membrane"/>
    <property type="evidence" value="ECO:0007669"/>
    <property type="project" value="UniProtKB-SubCell"/>
</dbReference>
<evidence type="ECO:0000313" key="11">
    <source>
        <dbReference type="Proteomes" id="UP000274131"/>
    </source>
</evidence>